<dbReference type="SUPFAM" id="SSF89028">
    <property type="entry name" value="Cobalamin adenosyltransferase-like"/>
    <property type="match status" value="1"/>
</dbReference>
<organism evidence="5 6">
    <name type="scientific">Pseudaeromonas sharmana</name>
    <dbReference type="NCBI Taxonomy" id="328412"/>
    <lineage>
        <taxon>Bacteria</taxon>
        <taxon>Pseudomonadati</taxon>
        <taxon>Pseudomonadota</taxon>
        <taxon>Gammaproteobacteria</taxon>
        <taxon>Aeromonadales</taxon>
        <taxon>Aeromonadaceae</taxon>
        <taxon>Pseudaeromonas</taxon>
    </lineage>
</organism>
<evidence type="ECO:0000313" key="5">
    <source>
        <dbReference type="EMBL" id="MFC3912994.1"/>
    </source>
</evidence>
<dbReference type="InterPro" id="IPR036451">
    <property type="entry name" value="CblAdoTrfase-like_sf"/>
</dbReference>
<accession>A0ABV8CM23</accession>
<dbReference type="EMBL" id="JBHSAF010000003">
    <property type="protein sequence ID" value="MFC3912994.1"/>
    <property type="molecule type" value="Genomic_DNA"/>
</dbReference>
<keyword evidence="2" id="KW-0547">Nucleotide-binding</keyword>
<dbReference type="Proteomes" id="UP001595692">
    <property type="component" value="Unassembled WGS sequence"/>
</dbReference>
<evidence type="ECO:0000256" key="1">
    <source>
        <dbReference type="ARBA" id="ARBA00022679"/>
    </source>
</evidence>
<evidence type="ECO:0000256" key="3">
    <source>
        <dbReference type="ARBA" id="ARBA00022840"/>
    </source>
</evidence>
<reference evidence="6" key="1">
    <citation type="journal article" date="2019" name="Int. J. Syst. Evol. Microbiol.">
        <title>The Global Catalogue of Microorganisms (GCM) 10K type strain sequencing project: providing services to taxonomists for standard genome sequencing and annotation.</title>
        <authorList>
            <consortium name="The Broad Institute Genomics Platform"/>
            <consortium name="The Broad Institute Genome Sequencing Center for Infectious Disease"/>
            <person name="Wu L."/>
            <person name="Ma J."/>
        </authorList>
    </citation>
    <scope>NUCLEOTIDE SEQUENCE [LARGE SCALE GENOMIC DNA]</scope>
    <source>
        <strain evidence="6">CCUG 54939</strain>
    </source>
</reference>
<gene>
    <name evidence="5" type="ORF">ACFOSS_05880</name>
</gene>
<evidence type="ECO:0000256" key="2">
    <source>
        <dbReference type="ARBA" id="ARBA00022741"/>
    </source>
</evidence>
<evidence type="ECO:0000259" key="4">
    <source>
        <dbReference type="Pfam" id="PF01923"/>
    </source>
</evidence>
<keyword evidence="3" id="KW-0067">ATP-binding</keyword>
<keyword evidence="6" id="KW-1185">Reference proteome</keyword>
<feature type="domain" description="Cobalamin adenosyltransferase-like" evidence="4">
    <location>
        <begin position="30"/>
        <end position="158"/>
    </location>
</feature>
<evidence type="ECO:0000313" key="6">
    <source>
        <dbReference type="Proteomes" id="UP001595692"/>
    </source>
</evidence>
<comment type="caution">
    <text evidence="5">The sequence shown here is derived from an EMBL/GenBank/DDBJ whole genome shotgun (WGS) entry which is preliminary data.</text>
</comment>
<keyword evidence="1" id="KW-0808">Transferase</keyword>
<proteinExistence type="predicted"/>
<name>A0ABV8CM23_9GAMM</name>
<dbReference type="Gene3D" id="1.20.1200.10">
    <property type="entry name" value="Cobalamin adenosyltransferase-like"/>
    <property type="match status" value="1"/>
</dbReference>
<dbReference type="InterPro" id="IPR016030">
    <property type="entry name" value="CblAdoTrfase-like"/>
</dbReference>
<protein>
    <submittedName>
        <fullName evidence="5">ATP--cob(I)alamin adenosyltransferase</fullName>
    </submittedName>
</protein>
<sequence length="181" mass="20462">MALSKSPDIRELCYPFIFESKPTCDYEIMTDELCCQVGMVLAHLGDAWPSLREDLLHLQTLIYHLNGSVRGKNGIFDSDIDWLKYRYDCYQQAVSGRVSGFVLPQGPMPVPALHLCRCQAKKVVRMLVRLDEAGIKVPPTLPRFANLLANFFFVLTVVVKSDLNVQEVPYVSINYPAPRPS</sequence>
<dbReference type="RefSeq" id="WP_377151211.1">
    <property type="nucleotide sequence ID" value="NZ_JBHSAF010000003.1"/>
</dbReference>
<dbReference type="Pfam" id="PF01923">
    <property type="entry name" value="Cob_adeno_trans"/>
    <property type="match status" value="1"/>
</dbReference>